<gene>
    <name evidence="1" type="ORF">FFV09_20825</name>
</gene>
<dbReference type="OrthoDB" id="9810012at2"/>
<dbReference type="AlphaFoldDB" id="A0A4Y6UZ99"/>
<dbReference type="KEGG" id="saca:FFV09_20825"/>
<protein>
    <recommendedName>
        <fullName evidence="3">Zinc dependent phospholipase C family protein</fullName>
    </recommendedName>
</protein>
<dbReference type="RefSeq" id="WP_141449619.1">
    <property type="nucleotide sequence ID" value="NZ_CP041217.1"/>
</dbReference>
<keyword evidence="2" id="KW-1185">Reference proteome</keyword>
<evidence type="ECO:0000313" key="2">
    <source>
        <dbReference type="Proteomes" id="UP000316968"/>
    </source>
</evidence>
<organism evidence="1 2">
    <name type="scientific">Saccharibacillus brassicae</name>
    <dbReference type="NCBI Taxonomy" id="2583377"/>
    <lineage>
        <taxon>Bacteria</taxon>
        <taxon>Bacillati</taxon>
        <taxon>Bacillota</taxon>
        <taxon>Bacilli</taxon>
        <taxon>Bacillales</taxon>
        <taxon>Paenibacillaceae</taxon>
        <taxon>Saccharibacillus</taxon>
    </lineage>
</organism>
<dbReference type="Proteomes" id="UP000316968">
    <property type="component" value="Chromosome"/>
</dbReference>
<name>A0A4Y6UZ99_SACBS</name>
<accession>A0A4Y6UZ99</accession>
<dbReference type="EMBL" id="CP041217">
    <property type="protein sequence ID" value="QDH23082.1"/>
    <property type="molecule type" value="Genomic_DNA"/>
</dbReference>
<sequence length="210" mass="24576">MPWPMVHLAISQRLYSGSPTPELLLGSLAPDAVHVRGNVTREEKGMTHLVHAGKLPNPQRIFEKFNEYVEMRQERGWNDFIIGYFTHIYTDLRWTETLYTEFEQRYAGDRIREVYNTETSQLEFELQKSVKETAEIKRQLACAKGYTIPPFVTADEVKRYRDLKLDWLNDPGNEPCIPNVYFTGDQVERFITDTTAELKANLQPNKKERM</sequence>
<proteinExistence type="predicted"/>
<reference evidence="1 2" key="1">
    <citation type="submission" date="2019-06" db="EMBL/GenBank/DDBJ databases">
        <title>Saccharibacillus brassicae sp. nov., an endophytic bacterium isolated from Chinese cabbage seeds (Brassica pekinensis).</title>
        <authorList>
            <person name="Jiang L."/>
            <person name="Lee J."/>
            <person name="Kim S.W."/>
        </authorList>
    </citation>
    <scope>NUCLEOTIDE SEQUENCE [LARGE SCALE GENOMIC DNA]</scope>
    <source>
        <strain evidence="2">KCTC 43072 / ATSA2</strain>
    </source>
</reference>
<evidence type="ECO:0000313" key="1">
    <source>
        <dbReference type="EMBL" id="QDH23082.1"/>
    </source>
</evidence>
<evidence type="ECO:0008006" key="3">
    <source>
        <dbReference type="Google" id="ProtNLM"/>
    </source>
</evidence>